<sequence>MSSSVGLLVLLEAIRGKEQELSSFLSDSLESVVEEQGSSSWYAFRINQSQFGIYDTFAHESGRQAQLVGKVAETLGTRAEGLLASPPKIQPLEVLAFK</sequence>
<dbReference type="SUPFAM" id="SSF54909">
    <property type="entry name" value="Dimeric alpha+beta barrel"/>
    <property type="match status" value="1"/>
</dbReference>
<protein>
    <recommendedName>
        <fullName evidence="3">Antibiotic biosynthesis monooxygenase</fullName>
    </recommendedName>
</protein>
<accession>A0A1Y0BY89</accession>
<dbReference type="Proteomes" id="UP000195331">
    <property type="component" value="Chromosome"/>
</dbReference>
<dbReference type="EMBL" id="CP020809">
    <property type="protein sequence ID" value="ART67854.1"/>
    <property type="molecule type" value="Genomic_DNA"/>
</dbReference>
<evidence type="ECO:0008006" key="3">
    <source>
        <dbReference type="Google" id="ProtNLM"/>
    </source>
</evidence>
<proteinExistence type="predicted"/>
<evidence type="ECO:0000313" key="1">
    <source>
        <dbReference type="EMBL" id="ART67854.1"/>
    </source>
</evidence>
<dbReference type="OrthoDB" id="9804891at2"/>
<dbReference type="AlphaFoldDB" id="A0A1Y0BY89"/>
<dbReference type="KEGG" id="mdx:BTO20_03965"/>
<dbReference type="Gene3D" id="3.30.70.100">
    <property type="match status" value="1"/>
</dbReference>
<name>A0A1Y0BY89_9MYCO</name>
<evidence type="ECO:0000313" key="2">
    <source>
        <dbReference type="Proteomes" id="UP000195331"/>
    </source>
</evidence>
<dbReference type="RefSeq" id="WP_087073572.1">
    <property type="nucleotide sequence ID" value="NZ_CP020809.1"/>
</dbReference>
<gene>
    <name evidence="1" type="ORF">BTO20_03965</name>
</gene>
<organism evidence="1 2">
    <name type="scientific">Mycobacterium dioxanotrophicus</name>
    <dbReference type="NCBI Taxonomy" id="482462"/>
    <lineage>
        <taxon>Bacteria</taxon>
        <taxon>Bacillati</taxon>
        <taxon>Actinomycetota</taxon>
        <taxon>Actinomycetes</taxon>
        <taxon>Mycobacteriales</taxon>
        <taxon>Mycobacteriaceae</taxon>
        <taxon>Mycobacterium</taxon>
    </lineage>
</organism>
<dbReference type="InterPro" id="IPR011008">
    <property type="entry name" value="Dimeric_a/b-barrel"/>
</dbReference>
<reference evidence="1 2" key="1">
    <citation type="submission" date="2017-04" db="EMBL/GenBank/DDBJ databases">
        <title>Whole Genome Sequence of 1,4-Dioxane Degrading Bacterium Mycobacterium dioxanotrophicus PH-06.</title>
        <authorList>
            <person name="He Y."/>
        </authorList>
    </citation>
    <scope>NUCLEOTIDE SEQUENCE [LARGE SCALE GENOMIC DNA]</scope>
    <source>
        <strain evidence="1 2">PH-06</strain>
    </source>
</reference>
<keyword evidence="2" id="KW-1185">Reference proteome</keyword>